<evidence type="ECO:0000256" key="5">
    <source>
        <dbReference type="ARBA" id="ARBA00022801"/>
    </source>
</evidence>
<organism evidence="13 14">
    <name type="scientific">Strongylocentrotus purpuratus</name>
    <name type="common">Purple sea urchin</name>
    <dbReference type="NCBI Taxonomy" id="7668"/>
    <lineage>
        <taxon>Eukaryota</taxon>
        <taxon>Metazoa</taxon>
        <taxon>Echinodermata</taxon>
        <taxon>Eleutherozoa</taxon>
        <taxon>Echinozoa</taxon>
        <taxon>Echinoidea</taxon>
        <taxon>Euechinoidea</taxon>
        <taxon>Echinacea</taxon>
        <taxon>Camarodonta</taxon>
        <taxon>Echinidea</taxon>
        <taxon>Strongylocentrotidae</taxon>
        <taxon>Strongylocentrotus</taxon>
    </lineage>
</organism>
<evidence type="ECO:0000256" key="6">
    <source>
        <dbReference type="ARBA" id="ARBA00022837"/>
    </source>
</evidence>
<keyword evidence="14" id="KW-1185">Reference proteome</keyword>
<dbReference type="AlphaFoldDB" id="A0A7M7P044"/>
<feature type="binding site" evidence="10">
    <location>
        <position position="113"/>
    </location>
    <ligand>
        <name>Ca(2+)</name>
        <dbReference type="ChEBI" id="CHEBI:29108"/>
        <label>1</label>
        <note>catalytic</note>
    </ligand>
</feature>
<evidence type="ECO:0000256" key="8">
    <source>
        <dbReference type="ARBA" id="ARBA00023180"/>
    </source>
</evidence>
<dbReference type="OMA" id="YFADPYF"/>
<comment type="similarity">
    <text evidence="2 12">Belongs to the paraoxonase family.</text>
</comment>
<evidence type="ECO:0000256" key="10">
    <source>
        <dbReference type="PIRSR" id="PIRSR602640-2"/>
    </source>
</evidence>
<dbReference type="PRINTS" id="PR01785">
    <property type="entry name" value="PARAOXONASE"/>
</dbReference>
<dbReference type="InterPro" id="IPR051288">
    <property type="entry name" value="Serum_paraoxonase/arylesterase"/>
</dbReference>
<comment type="cofactor">
    <cofactor evidence="10 12">
        <name>Ca(2+)</name>
        <dbReference type="ChEBI" id="CHEBI:29108"/>
    </cofactor>
    <text evidence="10 12">Binds 2 calcium ions per subunit.</text>
</comment>
<evidence type="ECO:0000256" key="11">
    <source>
        <dbReference type="PIRSR" id="PIRSR602640-3"/>
    </source>
</evidence>
<dbReference type="EnsemblMetazoa" id="XM_030987897">
    <property type="protein sequence ID" value="XP_030843757"/>
    <property type="gene ID" value="LOC100889706"/>
</dbReference>
<feature type="signal peptide" evidence="12">
    <location>
        <begin position="1"/>
        <end position="17"/>
    </location>
</feature>
<evidence type="ECO:0000256" key="3">
    <source>
        <dbReference type="ARBA" id="ARBA00022723"/>
    </source>
</evidence>
<protein>
    <recommendedName>
        <fullName evidence="12">Paraoxonase</fullName>
        <ecNumber evidence="12">3.1.1.2</ecNumber>
    </recommendedName>
</protein>
<accession>A0A7M7P044</accession>
<dbReference type="RefSeq" id="XP_030844073.1">
    <property type="nucleotide sequence ID" value="XM_030988213.1"/>
</dbReference>
<dbReference type="InterPro" id="IPR002640">
    <property type="entry name" value="Arylesterase"/>
</dbReference>
<feature type="binding site" evidence="10">
    <location>
        <position position="169"/>
    </location>
    <ligand>
        <name>Ca(2+)</name>
        <dbReference type="ChEBI" id="CHEBI:29108"/>
        <label>2</label>
    </ligand>
</feature>
<dbReference type="RefSeq" id="XP_030843757.1">
    <property type="nucleotide sequence ID" value="XM_030987897.1"/>
</dbReference>
<comment type="catalytic activity">
    <reaction evidence="1 12">
        <text>a phenyl acetate + H2O = a phenol + acetate + H(+)</text>
        <dbReference type="Rhea" id="RHEA:17309"/>
        <dbReference type="ChEBI" id="CHEBI:15377"/>
        <dbReference type="ChEBI" id="CHEBI:15378"/>
        <dbReference type="ChEBI" id="CHEBI:30089"/>
        <dbReference type="ChEBI" id="CHEBI:33853"/>
        <dbReference type="ChEBI" id="CHEBI:140310"/>
        <dbReference type="EC" id="3.1.1.2"/>
    </reaction>
</comment>
<feature type="binding site" evidence="10">
    <location>
        <position position="51"/>
    </location>
    <ligand>
        <name>Ca(2+)</name>
        <dbReference type="ChEBI" id="CHEBI:29108"/>
        <label>1</label>
        <note>catalytic</note>
    </ligand>
</feature>
<dbReference type="Gene3D" id="2.120.10.30">
    <property type="entry name" value="TolB, C-terminal domain"/>
    <property type="match status" value="1"/>
</dbReference>
<feature type="disulfide bond" description="In form B" evidence="11">
    <location>
        <begin position="40"/>
        <end position="360"/>
    </location>
</feature>
<dbReference type="Proteomes" id="UP000007110">
    <property type="component" value="Unassembled WGS sequence"/>
</dbReference>
<dbReference type="GO" id="GO:0046872">
    <property type="term" value="F:metal ion binding"/>
    <property type="evidence" value="ECO:0007669"/>
    <property type="project" value="UniProtKB-KW"/>
</dbReference>
<dbReference type="KEGG" id="spu:115918103"/>
<dbReference type="KEGG" id="spu:100889706"/>
<dbReference type="GeneID" id="115918103"/>
<evidence type="ECO:0000256" key="4">
    <source>
        <dbReference type="ARBA" id="ARBA00022729"/>
    </source>
</evidence>
<feature type="binding site" evidence="10">
    <location>
        <position position="52"/>
    </location>
    <ligand>
        <name>Ca(2+)</name>
        <dbReference type="ChEBI" id="CHEBI:29108"/>
        <label>1</label>
        <note>catalytic</note>
    </ligand>
</feature>
<dbReference type="PANTHER" id="PTHR11799:SF12">
    <property type="entry name" value="PARAOXONASE-RELATED"/>
    <property type="match status" value="1"/>
</dbReference>
<dbReference type="InterPro" id="IPR011042">
    <property type="entry name" value="6-blade_b-propeller_TolB-like"/>
</dbReference>
<dbReference type="GeneID" id="100889706"/>
<feature type="chain" id="PRO_5033949535" description="Paraoxonase" evidence="12">
    <location>
        <begin position="18"/>
        <end position="365"/>
    </location>
</feature>
<dbReference type="FunFam" id="2.120.10.30:FF:000023">
    <property type="entry name" value="Serum paraoxonase/arylesterase 2"/>
    <property type="match status" value="1"/>
</dbReference>
<keyword evidence="7 11" id="KW-1015">Disulfide bond</keyword>
<name>A0A7M7P044_STRPU</name>
<feature type="active site" description="Proton acceptor" evidence="9">
    <location>
        <position position="111"/>
    </location>
</feature>
<feature type="binding site" evidence="10">
    <location>
        <position position="271"/>
    </location>
    <ligand>
        <name>Ca(2+)</name>
        <dbReference type="ChEBI" id="CHEBI:29108"/>
        <label>1</label>
        <note>catalytic</note>
    </ligand>
</feature>
<sequence>MTWRMFVLSLLLALVFRHVFIVMKSLGFHKTVYNHRPGECTLVPGISNGSEDLELLSDGLVLISSGYPTLKNRVASSPRGHIYAFDLNDDDVKVKRLKITGNYDPDDFRPHGISSFEDLDTGRTFVLIVNHLVNDGVIDVIEIFELHRQSMTLKFIRTVNDHLMKSINDVVAVSKDTFYFTNDGRSLSPGIRLIEQLLRFRTGGIFYCDVTSCDQVGEPLLEPNGIQLSRDQRYVIVSQPFEERIQIYEREDWRLKTNKPIQSIHVGTAPDNVFVDDEGDLWLGCHPVGFRTLLHMEDTKHIAPSQVIRIKFNQSDEPYQSFDLEEIYSEDGLNISMSSSAVYYNNRLLVGTVRTGLLHCMVKAI</sequence>
<dbReference type="SUPFAM" id="SSF63829">
    <property type="entry name" value="Calcium-dependent phosphotriesterase"/>
    <property type="match status" value="1"/>
</dbReference>
<keyword evidence="6 10" id="KW-0106">Calcium</keyword>
<keyword evidence="5 12" id="KW-0378">Hydrolase</keyword>
<evidence type="ECO:0000256" key="12">
    <source>
        <dbReference type="RuleBase" id="RU368025"/>
    </source>
</evidence>
<evidence type="ECO:0000313" key="13">
    <source>
        <dbReference type="EnsemblMetazoa" id="XP_030844073"/>
    </source>
</evidence>
<keyword evidence="8 12" id="KW-0325">Glycoprotein</keyword>
<feature type="binding site" evidence="10">
    <location>
        <position position="168"/>
    </location>
    <ligand>
        <name>Ca(2+)</name>
        <dbReference type="ChEBI" id="CHEBI:29108"/>
        <label>1</label>
        <note>catalytic</note>
    </ligand>
</feature>
<proteinExistence type="inferred from homology"/>
<evidence type="ECO:0000256" key="2">
    <source>
        <dbReference type="ARBA" id="ARBA00008595"/>
    </source>
</evidence>
<dbReference type="EnsemblMetazoa" id="XM_030988213">
    <property type="protein sequence ID" value="XP_030844073"/>
    <property type="gene ID" value="LOC115918103"/>
</dbReference>
<dbReference type="Pfam" id="PF01731">
    <property type="entry name" value="Arylesterase"/>
    <property type="match status" value="1"/>
</dbReference>
<dbReference type="OrthoDB" id="423498at2759"/>
<dbReference type="GO" id="GO:0004064">
    <property type="term" value="F:arylesterase activity"/>
    <property type="evidence" value="ECO:0007669"/>
    <property type="project" value="UniProtKB-UniRule"/>
</dbReference>
<feature type="binding site" evidence="10">
    <location>
        <position position="272"/>
    </location>
    <ligand>
        <name>Ca(2+)</name>
        <dbReference type="ChEBI" id="CHEBI:29108"/>
        <label>1</label>
        <note>catalytic</note>
    </ligand>
</feature>
<evidence type="ECO:0000256" key="1">
    <source>
        <dbReference type="ARBA" id="ARBA00000368"/>
    </source>
</evidence>
<evidence type="ECO:0000313" key="14">
    <source>
        <dbReference type="Proteomes" id="UP000007110"/>
    </source>
</evidence>
<dbReference type="FunCoup" id="A0A7M7P044">
    <property type="interactions" value="19"/>
</dbReference>
<reference evidence="14" key="1">
    <citation type="submission" date="2015-02" db="EMBL/GenBank/DDBJ databases">
        <title>Genome sequencing for Strongylocentrotus purpuratus.</title>
        <authorList>
            <person name="Murali S."/>
            <person name="Liu Y."/>
            <person name="Vee V."/>
            <person name="English A."/>
            <person name="Wang M."/>
            <person name="Skinner E."/>
            <person name="Han Y."/>
            <person name="Muzny D.M."/>
            <person name="Worley K.C."/>
            <person name="Gibbs R.A."/>
        </authorList>
    </citation>
    <scope>NUCLEOTIDE SEQUENCE</scope>
</reference>
<feature type="binding site" evidence="10">
    <location>
        <position position="224"/>
    </location>
    <ligand>
        <name>Ca(2+)</name>
        <dbReference type="ChEBI" id="CHEBI:29108"/>
        <label>1</label>
        <note>catalytic</note>
    </ligand>
</feature>
<dbReference type="EC" id="3.1.1.2" evidence="12"/>
<keyword evidence="4 12" id="KW-0732">Signal</keyword>
<dbReference type="PANTHER" id="PTHR11799">
    <property type="entry name" value="PARAOXONASE"/>
    <property type="match status" value="1"/>
</dbReference>
<reference evidence="13" key="2">
    <citation type="submission" date="2021-01" db="UniProtKB">
        <authorList>
            <consortium name="EnsemblMetazoa"/>
        </authorList>
    </citation>
    <scope>IDENTIFICATION</scope>
</reference>
<dbReference type="InParanoid" id="A0A7M7P044"/>
<evidence type="ECO:0000256" key="7">
    <source>
        <dbReference type="ARBA" id="ARBA00023157"/>
    </source>
</evidence>
<keyword evidence="3 10" id="KW-0479">Metal-binding</keyword>
<evidence type="ECO:0000256" key="9">
    <source>
        <dbReference type="PIRSR" id="PIRSR602640-1"/>
    </source>
</evidence>